<reference evidence="1" key="1">
    <citation type="submission" date="2021-02" db="EMBL/GenBank/DDBJ databases">
        <authorList>
            <person name="Nowell W R."/>
        </authorList>
    </citation>
    <scope>NUCLEOTIDE SEQUENCE</scope>
</reference>
<comment type="caution">
    <text evidence="1">The sequence shown here is derived from an EMBL/GenBank/DDBJ whole genome shotgun (WGS) entry which is preliminary data.</text>
</comment>
<dbReference type="Proteomes" id="UP000681967">
    <property type="component" value="Unassembled WGS sequence"/>
</dbReference>
<protein>
    <submittedName>
        <fullName evidence="1">Uncharacterized protein</fullName>
    </submittedName>
</protein>
<dbReference type="EMBL" id="CAJOBJ010103670">
    <property type="protein sequence ID" value="CAF4599355.1"/>
    <property type="molecule type" value="Genomic_DNA"/>
</dbReference>
<name>A0A8S2YTB9_9BILA</name>
<proteinExistence type="predicted"/>
<dbReference type="EMBL" id="CAJOBH010125822">
    <property type="protein sequence ID" value="CAF4734217.1"/>
    <property type="molecule type" value="Genomic_DNA"/>
</dbReference>
<evidence type="ECO:0000313" key="2">
    <source>
        <dbReference type="EMBL" id="CAF4599355.1"/>
    </source>
</evidence>
<evidence type="ECO:0000313" key="1">
    <source>
        <dbReference type="EMBL" id="CAF4584841.1"/>
    </source>
</evidence>
<evidence type="ECO:0000313" key="4">
    <source>
        <dbReference type="EMBL" id="CAF4799263.1"/>
    </source>
</evidence>
<dbReference type="EMBL" id="CAJOBI010148234">
    <property type="protein sequence ID" value="CAF4799263.1"/>
    <property type="molecule type" value="Genomic_DNA"/>
</dbReference>
<accession>A0A8S2YTB9</accession>
<dbReference type="EMBL" id="CAJOBJ010100407">
    <property type="protein sequence ID" value="CAF4584841.1"/>
    <property type="molecule type" value="Genomic_DNA"/>
</dbReference>
<organism evidence="1 6">
    <name type="scientific">Rotaria magnacalcarata</name>
    <dbReference type="NCBI Taxonomy" id="392030"/>
    <lineage>
        <taxon>Eukaryota</taxon>
        <taxon>Metazoa</taxon>
        <taxon>Spiralia</taxon>
        <taxon>Gnathifera</taxon>
        <taxon>Rotifera</taxon>
        <taxon>Eurotatoria</taxon>
        <taxon>Bdelloidea</taxon>
        <taxon>Philodinida</taxon>
        <taxon>Philodinidae</taxon>
        <taxon>Rotaria</taxon>
    </lineage>
</organism>
<evidence type="ECO:0000313" key="6">
    <source>
        <dbReference type="Proteomes" id="UP000681720"/>
    </source>
</evidence>
<dbReference type="Proteomes" id="UP000676336">
    <property type="component" value="Unassembled WGS sequence"/>
</dbReference>
<evidence type="ECO:0000313" key="5">
    <source>
        <dbReference type="EMBL" id="CAF4826363.1"/>
    </source>
</evidence>
<dbReference type="AlphaFoldDB" id="A0A8S2YTB9"/>
<feature type="non-terminal residue" evidence="1">
    <location>
        <position position="1"/>
    </location>
</feature>
<gene>
    <name evidence="3" type="ORF">BYL167_LOCUS45397</name>
    <name evidence="5" type="ORF">BYL167_LOCUS49210</name>
    <name evidence="1" type="ORF">GIL414_LOCUS38235</name>
    <name evidence="2" type="ORF">GIL414_LOCUS38850</name>
    <name evidence="4" type="ORF">SMN809_LOCUS47105</name>
</gene>
<dbReference type="EMBL" id="CAJOBH010145920">
    <property type="protein sequence ID" value="CAF4826363.1"/>
    <property type="molecule type" value="Genomic_DNA"/>
</dbReference>
<sequence>MYNTNWPLHQSTPTSNVDWGALADSWMQQREQQAQWQQAPLP</sequence>
<dbReference type="Proteomes" id="UP000681720">
    <property type="component" value="Unassembled WGS sequence"/>
</dbReference>
<evidence type="ECO:0000313" key="3">
    <source>
        <dbReference type="EMBL" id="CAF4734217.1"/>
    </source>
</evidence>